<organism evidence="1 2">
    <name type="scientific">Streptomyces physcomitrii</name>
    <dbReference type="NCBI Taxonomy" id="2724184"/>
    <lineage>
        <taxon>Bacteria</taxon>
        <taxon>Bacillati</taxon>
        <taxon>Actinomycetota</taxon>
        <taxon>Actinomycetes</taxon>
        <taxon>Kitasatosporales</taxon>
        <taxon>Streptomycetaceae</taxon>
        <taxon>Streptomyces</taxon>
    </lineage>
</organism>
<accession>A0ABX1H0B8</accession>
<name>A0ABX1H0B8_9ACTN</name>
<dbReference type="RefSeq" id="WP_168538368.1">
    <property type="nucleotide sequence ID" value="NZ_JAAWWP010000005.1"/>
</dbReference>
<gene>
    <name evidence="1" type="ORF">HFV08_11255</name>
</gene>
<dbReference type="EMBL" id="JAAWWP010000005">
    <property type="protein sequence ID" value="NKI41807.1"/>
    <property type="molecule type" value="Genomic_DNA"/>
</dbReference>
<reference evidence="1 2" key="1">
    <citation type="submission" date="2020-04" db="EMBL/GenBank/DDBJ databases">
        <title>Phylogenetic Diversity and Antibacterial Activity against Ralstonia solanacearum of Endophytic Actinomycete Isolated from Moss.</title>
        <authorList>
            <person name="Zhuang X."/>
        </authorList>
    </citation>
    <scope>NUCLEOTIDE SEQUENCE [LARGE SCALE GENOMIC DNA]</scope>
    <source>
        <strain evidence="1 2">LD120</strain>
    </source>
</reference>
<sequence>MQEPAPVIVYQSSFAAFVRTLDPGLLETLRITESAVLVMEAFVSLCEALTNDSDPRPWQERVEDCFSEVAEERLKEIFQAFVDECEGEQLQRWVERFNNQSYSSFVERLLGSATHKRFIDSLKRDGAVVALAVRRGVRALTPFVVAWNDAVKISSQNQLKGVQPANILTVNAVEVLVALDDFLGERVLAALPMQVTSAKNSDLATLAPEGVDHLVANFRSMVAEASVKRVERRNSPLVRKIRGARDALRFSEDGVSQAANSLIELLDRIMRESVKPAEVLVWVDANLPGAEDLTHEVQGQRRPTKRAEALCFVYGGDPIAPREASENDDGQGPDFIHDVIAIALVSIRNQLQKMKHADHGTPEEKSQLLSVLAALEGALMLGLTIGGLSAEPEASEELPAASLP</sequence>
<evidence type="ECO:0000313" key="2">
    <source>
        <dbReference type="Proteomes" id="UP000772196"/>
    </source>
</evidence>
<protein>
    <submittedName>
        <fullName evidence="1">Uncharacterized protein</fullName>
    </submittedName>
</protein>
<dbReference type="Proteomes" id="UP000772196">
    <property type="component" value="Unassembled WGS sequence"/>
</dbReference>
<evidence type="ECO:0000313" key="1">
    <source>
        <dbReference type="EMBL" id="NKI41807.1"/>
    </source>
</evidence>
<proteinExistence type="predicted"/>
<comment type="caution">
    <text evidence="1">The sequence shown here is derived from an EMBL/GenBank/DDBJ whole genome shotgun (WGS) entry which is preliminary data.</text>
</comment>
<keyword evidence="2" id="KW-1185">Reference proteome</keyword>